<name>A0AA85JXW3_TRIRE</name>
<sequence length="562" mass="64111">MTNFTLPEDTSNYHSTSDSQSVSPLTPQSMCHSLSETILSNRALTSSPIHEKRKVNDDNNNDNNKNDPDINHFDDIKEHFENNATKRRCLERSSDKSIAGEDDSDEVEESSQEEEEEEEPAENEEECKSQEEKEYNENDNDLQSKSSKTKGNSESDKPPFSYNALIMMAIRSSSEKRLTLNGIYDFITTNFPYYKNNKQGWQNSIRHNLSLNKCFVKVPRAYDDPGKGNYWMLDPSCEDVYIGGTTGKLRRRTNSLQRSRLFNLRLASYYASLARTYAMPPNGEQFPSNPFLMFPHHPHHPMMTDKSQFIPSSNSNGSINSFHPPTNYVPSFLDAFNRIPNEQGSPFPNPFIHSTYENLPFHKTCLPNNCEPASDELNMHQSNVHKYNPLLSHLSQPPSSSSTSSLSPPSFYPTSHGVLHQFNSYPNTLFNHECEEDKFPEKQWLSGNLRLDCPDSTIWNQSKLHNSCLPISKQSTYTSSTKKTSLSDPILKMMMTTGLEQQKVHENSEQKLHESMDLLLGMYGSLFNTHNSIISRTNNSNHSKNNKDIDLNYNLPLSARKV</sequence>
<feature type="compositionally biased region" description="Polar residues" evidence="3">
    <location>
        <begin position="141"/>
        <end position="150"/>
    </location>
</feature>
<evidence type="ECO:0000313" key="5">
    <source>
        <dbReference type="Proteomes" id="UP000050795"/>
    </source>
</evidence>
<dbReference type="InterPro" id="IPR030456">
    <property type="entry name" value="TF_fork_head_CS_2"/>
</dbReference>
<dbReference type="SMART" id="SM00339">
    <property type="entry name" value="FH"/>
    <property type="match status" value="1"/>
</dbReference>
<dbReference type="PANTHER" id="PTHR46617:SF3">
    <property type="entry name" value="FORKHEAD BOX PROTEIN G1"/>
    <property type="match status" value="1"/>
</dbReference>
<evidence type="ECO:0000256" key="3">
    <source>
        <dbReference type="SAM" id="MobiDB-lite"/>
    </source>
</evidence>
<evidence type="ECO:0000259" key="4">
    <source>
        <dbReference type="PROSITE" id="PS50039"/>
    </source>
</evidence>
<dbReference type="InterPro" id="IPR001766">
    <property type="entry name" value="Fork_head_dom"/>
</dbReference>
<dbReference type="Proteomes" id="UP000050795">
    <property type="component" value="Unassembled WGS sequence"/>
</dbReference>
<evidence type="ECO:0000313" key="6">
    <source>
        <dbReference type="WBParaSite" id="TREG1_53680.1"/>
    </source>
</evidence>
<protein>
    <recommendedName>
        <fullName evidence="4">Fork-head domain-containing protein</fullName>
    </recommendedName>
</protein>
<dbReference type="InterPro" id="IPR036390">
    <property type="entry name" value="WH_DNA-bd_sf"/>
</dbReference>
<dbReference type="Pfam" id="PF00250">
    <property type="entry name" value="Forkhead"/>
    <property type="match status" value="1"/>
</dbReference>
<keyword evidence="2" id="KW-0539">Nucleus</keyword>
<dbReference type="GO" id="GO:1990837">
    <property type="term" value="F:sequence-specific double-stranded DNA binding"/>
    <property type="evidence" value="ECO:0007669"/>
    <property type="project" value="TreeGrafter"/>
</dbReference>
<dbReference type="GO" id="GO:0003700">
    <property type="term" value="F:DNA-binding transcription factor activity"/>
    <property type="evidence" value="ECO:0007669"/>
    <property type="project" value="InterPro"/>
</dbReference>
<evidence type="ECO:0000256" key="2">
    <source>
        <dbReference type="PROSITE-ProRule" id="PRU00089"/>
    </source>
</evidence>
<dbReference type="Gene3D" id="1.10.10.10">
    <property type="entry name" value="Winged helix-like DNA-binding domain superfamily/Winged helix DNA-binding domain"/>
    <property type="match status" value="1"/>
</dbReference>
<dbReference type="PRINTS" id="PR00053">
    <property type="entry name" value="FORKHEAD"/>
</dbReference>
<dbReference type="PANTHER" id="PTHR46617">
    <property type="entry name" value="FORKHEAD BOX PROTEIN G1"/>
    <property type="match status" value="1"/>
</dbReference>
<dbReference type="PROSITE" id="PS00658">
    <property type="entry name" value="FORK_HEAD_2"/>
    <property type="match status" value="1"/>
</dbReference>
<dbReference type="WBParaSite" id="TREG1_53680.1">
    <property type="protein sequence ID" value="TREG1_53680.1"/>
    <property type="gene ID" value="TREG1_53680"/>
</dbReference>
<feature type="compositionally biased region" description="Acidic residues" evidence="3">
    <location>
        <begin position="100"/>
        <end position="125"/>
    </location>
</feature>
<reference evidence="6" key="2">
    <citation type="submission" date="2023-11" db="UniProtKB">
        <authorList>
            <consortium name="WormBaseParasite"/>
        </authorList>
    </citation>
    <scope>IDENTIFICATION</scope>
</reference>
<keyword evidence="5" id="KW-1185">Reference proteome</keyword>
<dbReference type="PROSITE" id="PS50039">
    <property type="entry name" value="FORK_HEAD_3"/>
    <property type="match status" value="1"/>
</dbReference>
<feature type="compositionally biased region" description="Basic and acidic residues" evidence="3">
    <location>
        <begin position="88"/>
        <end position="99"/>
    </location>
</feature>
<dbReference type="GO" id="GO:0006357">
    <property type="term" value="P:regulation of transcription by RNA polymerase II"/>
    <property type="evidence" value="ECO:0007669"/>
    <property type="project" value="TreeGrafter"/>
</dbReference>
<feature type="compositionally biased region" description="Basic and acidic residues" evidence="3">
    <location>
        <begin position="126"/>
        <end position="136"/>
    </location>
</feature>
<accession>A0AA85JXW3</accession>
<feature type="compositionally biased region" description="Low complexity" evidence="3">
    <location>
        <begin position="389"/>
        <end position="409"/>
    </location>
</feature>
<keyword evidence="1 2" id="KW-0238">DNA-binding</keyword>
<feature type="region of interest" description="Disordered" evidence="3">
    <location>
        <begin position="389"/>
        <end position="410"/>
    </location>
</feature>
<comment type="subcellular location">
    <subcellularLocation>
        <location evidence="2">Nucleus</location>
    </subcellularLocation>
</comment>
<dbReference type="AlphaFoldDB" id="A0AA85JXW3"/>
<feature type="region of interest" description="Disordered" evidence="3">
    <location>
        <begin position="1"/>
        <end position="30"/>
    </location>
</feature>
<dbReference type="SUPFAM" id="SSF46785">
    <property type="entry name" value="Winged helix' DNA-binding domain"/>
    <property type="match status" value="1"/>
</dbReference>
<feature type="DNA-binding region" description="Fork-head" evidence="2">
    <location>
        <begin position="157"/>
        <end position="251"/>
    </location>
</feature>
<feature type="region of interest" description="Disordered" evidence="3">
    <location>
        <begin position="42"/>
        <end position="73"/>
    </location>
</feature>
<dbReference type="CDD" id="cd20021">
    <property type="entry name" value="FH_FOXG"/>
    <property type="match status" value="1"/>
</dbReference>
<dbReference type="InterPro" id="IPR018122">
    <property type="entry name" value="TF_fork_head_CS_1"/>
</dbReference>
<evidence type="ECO:0000256" key="1">
    <source>
        <dbReference type="ARBA" id="ARBA00023125"/>
    </source>
</evidence>
<organism evidence="5 6">
    <name type="scientific">Trichobilharzia regenti</name>
    <name type="common">Nasal bird schistosome</name>
    <dbReference type="NCBI Taxonomy" id="157069"/>
    <lineage>
        <taxon>Eukaryota</taxon>
        <taxon>Metazoa</taxon>
        <taxon>Spiralia</taxon>
        <taxon>Lophotrochozoa</taxon>
        <taxon>Platyhelminthes</taxon>
        <taxon>Trematoda</taxon>
        <taxon>Digenea</taxon>
        <taxon>Strigeidida</taxon>
        <taxon>Schistosomatoidea</taxon>
        <taxon>Schistosomatidae</taxon>
        <taxon>Trichobilharzia</taxon>
    </lineage>
</organism>
<feature type="compositionally biased region" description="Basic and acidic residues" evidence="3">
    <location>
        <begin position="64"/>
        <end position="73"/>
    </location>
</feature>
<proteinExistence type="predicted"/>
<dbReference type="FunFam" id="1.10.10.10:FF:000135">
    <property type="entry name" value="forkhead box protein G1"/>
    <property type="match status" value="1"/>
</dbReference>
<reference evidence="5" key="1">
    <citation type="submission" date="2022-06" db="EMBL/GenBank/DDBJ databases">
        <authorList>
            <person name="Berger JAMES D."/>
            <person name="Berger JAMES D."/>
        </authorList>
    </citation>
    <scope>NUCLEOTIDE SEQUENCE [LARGE SCALE GENOMIC DNA]</scope>
</reference>
<feature type="domain" description="Fork-head" evidence="4">
    <location>
        <begin position="157"/>
        <end position="251"/>
    </location>
</feature>
<dbReference type="InterPro" id="IPR047208">
    <property type="entry name" value="FOXG1"/>
</dbReference>
<dbReference type="InterPro" id="IPR036388">
    <property type="entry name" value="WH-like_DNA-bd_sf"/>
</dbReference>
<dbReference type="GO" id="GO:0005634">
    <property type="term" value="C:nucleus"/>
    <property type="evidence" value="ECO:0007669"/>
    <property type="project" value="UniProtKB-SubCell"/>
</dbReference>
<dbReference type="PROSITE" id="PS00657">
    <property type="entry name" value="FORK_HEAD_1"/>
    <property type="match status" value="1"/>
</dbReference>
<feature type="region of interest" description="Disordered" evidence="3">
    <location>
        <begin position="86"/>
        <end position="159"/>
    </location>
</feature>